<dbReference type="GO" id="GO:0046983">
    <property type="term" value="F:protein dimerization activity"/>
    <property type="evidence" value="ECO:0007669"/>
    <property type="project" value="InterPro"/>
</dbReference>
<dbReference type="SUPFAM" id="SSF144074">
    <property type="entry name" value="E2F-DP heterodimerization region"/>
    <property type="match status" value="1"/>
</dbReference>
<keyword evidence="8" id="KW-1185">Reference proteome</keyword>
<evidence type="ECO:0000256" key="3">
    <source>
        <dbReference type="ARBA" id="ARBA00023125"/>
    </source>
</evidence>
<dbReference type="Ensembl" id="ENSSTUT00000095959.1">
    <property type="protein sequence ID" value="ENSSTUP00000090223.1"/>
    <property type="gene ID" value="ENSSTUG00000039582.1"/>
</dbReference>
<proteinExistence type="inferred from homology"/>
<dbReference type="SMART" id="SM01372">
    <property type="entry name" value="E2F_TDP"/>
    <property type="match status" value="1"/>
</dbReference>
<dbReference type="InterPro" id="IPR003316">
    <property type="entry name" value="E2F_WHTH_DNA-bd_dom"/>
</dbReference>
<keyword evidence="4 5" id="KW-0804">Transcription</keyword>
<dbReference type="Proteomes" id="UP000472277">
    <property type="component" value="Chromosome 35"/>
</dbReference>
<keyword evidence="3 5" id="KW-0238">DNA-binding</keyword>
<comment type="subcellular location">
    <subcellularLocation>
        <location evidence="5">Nucleus</location>
    </subcellularLocation>
</comment>
<dbReference type="Pfam" id="PF02319">
    <property type="entry name" value="WHD_E2F_TDP"/>
    <property type="match status" value="1"/>
</dbReference>
<dbReference type="GO" id="GO:0000981">
    <property type="term" value="F:DNA-binding transcription factor activity, RNA polymerase II-specific"/>
    <property type="evidence" value="ECO:0007669"/>
    <property type="project" value="TreeGrafter"/>
</dbReference>
<dbReference type="PANTHER" id="PTHR12081:SF19">
    <property type="entry name" value="TRANSCRIPTION FACTOR E2F6"/>
    <property type="match status" value="1"/>
</dbReference>
<dbReference type="GeneTree" id="ENSGT00940000155734"/>
<organism evidence="7 8">
    <name type="scientific">Salmo trutta</name>
    <name type="common">Brown trout</name>
    <dbReference type="NCBI Taxonomy" id="8032"/>
    <lineage>
        <taxon>Eukaryota</taxon>
        <taxon>Metazoa</taxon>
        <taxon>Chordata</taxon>
        <taxon>Craniata</taxon>
        <taxon>Vertebrata</taxon>
        <taxon>Euteleostomi</taxon>
        <taxon>Actinopterygii</taxon>
        <taxon>Neopterygii</taxon>
        <taxon>Teleostei</taxon>
        <taxon>Protacanthopterygii</taxon>
        <taxon>Salmoniformes</taxon>
        <taxon>Salmonidae</taxon>
        <taxon>Salmoninae</taxon>
        <taxon>Salmo</taxon>
    </lineage>
</organism>
<dbReference type="InterPro" id="IPR037241">
    <property type="entry name" value="E2F-DP_heterodim"/>
</dbReference>
<dbReference type="InterPro" id="IPR015633">
    <property type="entry name" value="E2F"/>
</dbReference>
<evidence type="ECO:0000256" key="4">
    <source>
        <dbReference type="ARBA" id="ARBA00023163"/>
    </source>
</evidence>
<sequence>MVKCVVLGCPNRSDNNKGAFPNRPSKSKRSLHFPKDQTRIEVCLEHIICLEKAMMPFLPLQSRSCELVEDTKTRYASRSTRTDAEPRSDVIKRSFTTFTTSATEPNPVVPDTPFVLQDLSLALLTKMFLRLLRGIPHGFMDLNLAAKNLNTSKLRVYDLTNCLEGINLIQKQSANKIKWLGPCPVTSFLQNLKTVEESLDELIKTCAQQLFDMTDDPFPFSTFCYVTVFQEQTVVAINALEKTKLEVPTPKKVQ</sequence>
<evidence type="ECO:0000313" key="7">
    <source>
        <dbReference type="Ensembl" id="ENSSTUP00000090223.1"/>
    </source>
</evidence>
<dbReference type="InParanoid" id="A0A674D3E2"/>
<dbReference type="GO" id="GO:0090575">
    <property type="term" value="C:RNA polymerase II transcription regulator complex"/>
    <property type="evidence" value="ECO:0007669"/>
    <property type="project" value="TreeGrafter"/>
</dbReference>
<evidence type="ECO:0000256" key="2">
    <source>
        <dbReference type="ARBA" id="ARBA00023015"/>
    </source>
</evidence>
<evidence type="ECO:0000256" key="1">
    <source>
        <dbReference type="ARBA" id="ARBA00010940"/>
    </source>
</evidence>
<dbReference type="GO" id="GO:0000978">
    <property type="term" value="F:RNA polymerase II cis-regulatory region sequence-specific DNA binding"/>
    <property type="evidence" value="ECO:0007669"/>
    <property type="project" value="InterPro"/>
</dbReference>
<dbReference type="Gene3D" id="1.10.10.10">
    <property type="entry name" value="Winged helix-like DNA-binding domain superfamily/Winged helix DNA-binding domain"/>
    <property type="match status" value="1"/>
</dbReference>
<dbReference type="InterPro" id="IPR032198">
    <property type="entry name" value="E2F_CC-MB"/>
</dbReference>
<dbReference type="InterPro" id="IPR036388">
    <property type="entry name" value="WH-like_DNA-bd_sf"/>
</dbReference>
<reference evidence="7" key="1">
    <citation type="submission" date="2025-08" db="UniProtKB">
        <authorList>
            <consortium name="Ensembl"/>
        </authorList>
    </citation>
    <scope>IDENTIFICATION</scope>
</reference>
<feature type="domain" description="E2F/DP family winged-helix DNA-binding" evidence="6">
    <location>
        <begin position="116"/>
        <end position="181"/>
    </location>
</feature>
<dbReference type="AlphaFoldDB" id="A0A674D3E2"/>
<dbReference type="SUPFAM" id="SSF46785">
    <property type="entry name" value="Winged helix' DNA-binding domain"/>
    <property type="match status" value="1"/>
</dbReference>
<name>A0A674D3E2_SALTR</name>
<keyword evidence="5" id="KW-0539">Nucleus</keyword>
<reference evidence="7" key="2">
    <citation type="submission" date="2025-09" db="UniProtKB">
        <authorList>
            <consortium name="Ensembl"/>
        </authorList>
    </citation>
    <scope>IDENTIFICATION</scope>
</reference>
<dbReference type="PANTHER" id="PTHR12081">
    <property type="entry name" value="TRANSCRIPTION FACTOR E2F"/>
    <property type="match status" value="1"/>
</dbReference>
<evidence type="ECO:0000259" key="6">
    <source>
        <dbReference type="SMART" id="SM01372"/>
    </source>
</evidence>
<dbReference type="InterPro" id="IPR036390">
    <property type="entry name" value="WH_DNA-bd_sf"/>
</dbReference>
<dbReference type="Gene3D" id="6.10.250.540">
    <property type="match status" value="1"/>
</dbReference>
<keyword evidence="2 5" id="KW-0805">Transcription regulation</keyword>
<comment type="similarity">
    <text evidence="1 5">Belongs to the E2F/DP family.</text>
</comment>
<evidence type="ECO:0000256" key="5">
    <source>
        <dbReference type="RuleBase" id="RU003796"/>
    </source>
</evidence>
<dbReference type="Pfam" id="PF16421">
    <property type="entry name" value="E2F_CC-MB"/>
    <property type="match status" value="1"/>
</dbReference>
<accession>A0A674D3E2</accession>
<protein>
    <submittedName>
        <fullName evidence="7">E2F transcription factor 6</fullName>
    </submittedName>
</protein>
<evidence type="ECO:0000313" key="8">
    <source>
        <dbReference type="Proteomes" id="UP000472277"/>
    </source>
</evidence>